<name>A0A290QJQ6_9BACT</name>
<dbReference type="Proteomes" id="UP000217265">
    <property type="component" value="Chromosome"/>
</dbReference>
<dbReference type="KEGG" id="vbh:CMV30_17325"/>
<evidence type="ECO:0000313" key="2">
    <source>
        <dbReference type="Proteomes" id="UP000217265"/>
    </source>
</evidence>
<accession>A0A290QJQ6</accession>
<dbReference type="RefSeq" id="WP_096057197.1">
    <property type="nucleotide sequence ID" value="NZ_CP023344.1"/>
</dbReference>
<sequence length="136" mass="14722">MDTSLIYKTALQTLAGTISFPEVVGALLGAGVHYYQVDYVGLRKTFYGADGAVAVTPLTVEGLPTVAEFFDAPALKAAIIDSQRNGQTFRDFSRRAMSAGVQGYYAFLKGKRVMYLGRMGEQHIEWFPGSAPAQSS</sequence>
<organism evidence="1 2">
    <name type="scientific">Nibricoccus aquaticus</name>
    <dbReference type="NCBI Taxonomy" id="2576891"/>
    <lineage>
        <taxon>Bacteria</taxon>
        <taxon>Pseudomonadati</taxon>
        <taxon>Verrucomicrobiota</taxon>
        <taxon>Opitutia</taxon>
        <taxon>Opitutales</taxon>
        <taxon>Opitutaceae</taxon>
        <taxon>Nibricoccus</taxon>
    </lineage>
</organism>
<protein>
    <submittedName>
        <fullName evidence="1">DUF1398 domain-containing protein</fullName>
    </submittedName>
</protein>
<dbReference type="EMBL" id="CP023344">
    <property type="protein sequence ID" value="ATC65568.1"/>
    <property type="molecule type" value="Genomic_DNA"/>
</dbReference>
<dbReference type="InterPro" id="IPR036696">
    <property type="entry name" value="YdfO-like_sf"/>
</dbReference>
<dbReference type="SUPFAM" id="SSF160419">
    <property type="entry name" value="YdfO-like"/>
    <property type="match status" value="1"/>
</dbReference>
<evidence type="ECO:0000313" key="1">
    <source>
        <dbReference type="EMBL" id="ATC65568.1"/>
    </source>
</evidence>
<reference evidence="1 2" key="1">
    <citation type="submission" date="2017-09" db="EMBL/GenBank/DDBJ databases">
        <title>Complete genome sequence of Verrucomicrobial strain HZ-65, isolated from freshwater.</title>
        <authorList>
            <person name="Choi A."/>
        </authorList>
    </citation>
    <scope>NUCLEOTIDE SEQUENCE [LARGE SCALE GENOMIC DNA]</scope>
    <source>
        <strain evidence="1 2">HZ-65</strain>
    </source>
</reference>
<dbReference type="AlphaFoldDB" id="A0A290QJQ6"/>
<dbReference type="OrthoDB" id="5954591at2"/>
<proteinExistence type="predicted"/>
<keyword evidence="2" id="KW-1185">Reference proteome</keyword>
<gene>
    <name evidence="1" type="ORF">CMV30_17325</name>
</gene>